<sequence length="563" mass="61331">MKRCKRLLSVMLAFCMMLFMALPVRADEEDDSEIVNAMRNGVVQVGLYYVDKGGTHHYIQGGTGFLINEQNLLTNQHVVVMSDETKAAASQTFGVDFVNDSKLDVRVEVVVTRDVRIEASVVRSSAEMDVAILEMSDPIYDRTPLELGDSSTVEESTTIYALGFPVVPELVQDIQYYTYKDVSITKNIVSKKVDMNATPFFMHGAKISDGNSGGPLVQVGSDGVGRVIGINSSRINKNIEDGYYYAMEINDVKDLLGALGISYNGIPNPDDNTGKEEIEDINGETGEEGGEEKEVSEVTVDTAGLRAAISAAQDKQTDGTSYTEESLQALDDAIENANTVLDDTAATQSQVDQATDEVESAADALEEEAGMNWLVWVIVGLILVIVIVVVVVLVVTSSNKNKKVAAAREEDFRRKIEQQRGNNQTSQKTATGHVNIPPSPSEGAGETSVLGEGRGETTVLNAGAQASAYMIRKKTNERVPVSGPSFTIGKERSRVNYCISDNTSVSRCHARIMRKGAQYFVTDMNSTNYTFVNGVKVMPGQEVQLNNGDIVRFADEDFEFHTN</sequence>
<dbReference type="PRINTS" id="PR00839">
    <property type="entry name" value="V8PROTEASE"/>
</dbReference>
<dbReference type="Pfam" id="PF13365">
    <property type="entry name" value="Trypsin_2"/>
    <property type="match status" value="1"/>
</dbReference>
<dbReference type="SUPFAM" id="SSF50494">
    <property type="entry name" value="Trypsin-like serine proteases"/>
    <property type="match status" value="1"/>
</dbReference>
<evidence type="ECO:0000313" key="10">
    <source>
        <dbReference type="EMBL" id="HIX36609.1"/>
    </source>
</evidence>
<feature type="transmembrane region" description="Helical" evidence="8">
    <location>
        <begin position="373"/>
        <end position="395"/>
    </location>
</feature>
<dbReference type="InterPro" id="IPR008256">
    <property type="entry name" value="Peptidase_S1B"/>
</dbReference>
<keyword evidence="8" id="KW-0812">Transmembrane</keyword>
<keyword evidence="2" id="KW-0964">Secreted</keyword>
<dbReference type="Gene3D" id="2.60.200.20">
    <property type="match status" value="1"/>
</dbReference>
<keyword evidence="8" id="KW-1133">Transmembrane helix</keyword>
<comment type="caution">
    <text evidence="10">The sequence shown here is derived from an EMBL/GenBank/DDBJ whole genome shotgun (WGS) entry which is preliminary data.</text>
</comment>
<evidence type="ECO:0000256" key="2">
    <source>
        <dbReference type="ARBA" id="ARBA00022525"/>
    </source>
</evidence>
<dbReference type="PANTHER" id="PTHR43019">
    <property type="entry name" value="SERINE ENDOPROTEASE DEGS"/>
    <property type="match status" value="1"/>
</dbReference>
<dbReference type="Proteomes" id="UP000824230">
    <property type="component" value="Unassembled WGS sequence"/>
</dbReference>
<dbReference type="Pfam" id="PF00498">
    <property type="entry name" value="FHA"/>
    <property type="match status" value="1"/>
</dbReference>
<evidence type="ECO:0000256" key="6">
    <source>
        <dbReference type="RuleBase" id="RU004296"/>
    </source>
</evidence>
<reference evidence="10" key="2">
    <citation type="submission" date="2021-04" db="EMBL/GenBank/DDBJ databases">
        <authorList>
            <person name="Gilroy R."/>
        </authorList>
    </citation>
    <scope>NUCLEOTIDE SEQUENCE</scope>
    <source>
        <strain evidence="10">ChiHjej12B11-1927</strain>
    </source>
</reference>
<evidence type="ECO:0000256" key="1">
    <source>
        <dbReference type="ARBA" id="ARBA00004613"/>
    </source>
</evidence>
<dbReference type="InterPro" id="IPR000253">
    <property type="entry name" value="FHA_dom"/>
</dbReference>
<evidence type="ECO:0000256" key="8">
    <source>
        <dbReference type="SAM" id="Phobius"/>
    </source>
</evidence>
<name>A0A9D1VK98_9FIRM</name>
<feature type="signal peptide" evidence="6">
    <location>
        <begin position="1"/>
        <end position="26"/>
    </location>
</feature>
<accession>A0A9D1VK98</accession>
<dbReference type="AlphaFoldDB" id="A0A9D1VK98"/>
<feature type="region of interest" description="Disordered" evidence="7">
    <location>
        <begin position="415"/>
        <end position="450"/>
    </location>
</feature>
<evidence type="ECO:0000259" key="9">
    <source>
        <dbReference type="PROSITE" id="PS50006"/>
    </source>
</evidence>
<dbReference type="GO" id="GO:0006508">
    <property type="term" value="P:proteolysis"/>
    <property type="evidence" value="ECO:0007669"/>
    <property type="project" value="UniProtKB-KW"/>
</dbReference>
<dbReference type="PROSITE" id="PS50006">
    <property type="entry name" value="FHA_DOMAIN"/>
    <property type="match status" value="1"/>
</dbReference>
<keyword evidence="4 6" id="KW-0378">Hydrolase</keyword>
<organism evidence="10 11">
    <name type="scientific">Candidatus Blautia pullistercoris</name>
    <dbReference type="NCBI Taxonomy" id="2838499"/>
    <lineage>
        <taxon>Bacteria</taxon>
        <taxon>Bacillati</taxon>
        <taxon>Bacillota</taxon>
        <taxon>Clostridia</taxon>
        <taxon>Lachnospirales</taxon>
        <taxon>Lachnospiraceae</taxon>
        <taxon>Blautia</taxon>
    </lineage>
</organism>
<dbReference type="EC" id="3.4.21.-" evidence="6"/>
<reference evidence="10" key="1">
    <citation type="journal article" date="2021" name="PeerJ">
        <title>Extensive microbial diversity within the chicken gut microbiome revealed by metagenomics and culture.</title>
        <authorList>
            <person name="Gilroy R."/>
            <person name="Ravi A."/>
            <person name="Getino M."/>
            <person name="Pursley I."/>
            <person name="Horton D.L."/>
            <person name="Alikhan N.F."/>
            <person name="Baker D."/>
            <person name="Gharbi K."/>
            <person name="Hall N."/>
            <person name="Watson M."/>
            <person name="Adriaenssens E.M."/>
            <person name="Foster-Nyarko E."/>
            <person name="Jarju S."/>
            <person name="Secka A."/>
            <person name="Antonio M."/>
            <person name="Oren A."/>
            <person name="Chaudhuri R.R."/>
            <person name="La Ragione R."/>
            <person name="Hildebrand F."/>
            <person name="Pallen M.J."/>
        </authorList>
    </citation>
    <scope>NUCLEOTIDE SEQUENCE</scope>
    <source>
        <strain evidence="10">ChiHjej12B11-1927</strain>
    </source>
</reference>
<feature type="domain" description="FHA" evidence="9">
    <location>
        <begin position="486"/>
        <end position="537"/>
    </location>
</feature>
<evidence type="ECO:0000256" key="7">
    <source>
        <dbReference type="SAM" id="MobiDB-lite"/>
    </source>
</evidence>
<feature type="chain" id="PRO_5039742984" description="Serine protease" evidence="6">
    <location>
        <begin position="27"/>
        <end position="563"/>
    </location>
</feature>
<dbReference type="SUPFAM" id="SSF49879">
    <property type="entry name" value="SMAD/FHA domain"/>
    <property type="match status" value="1"/>
</dbReference>
<gene>
    <name evidence="10" type="ORF">H9738_01885</name>
</gene>
<keyword evidence="5 6" id="KW-0720">Serine protease</keyword>
<dbReference type="InterPro" id="IPR009003">
    <property type="entry name" value="Peptidase_S1_PA"/>
</dbReference>
<dbReference type="InterPro" id="IPR008984">
    <property type="entry name" value="SMAD_FHA_dom_sf"/>
</dbReference>
<dbReference type="PANTHER" id="PTHR43019:SF23">
    <property type="entry name" value="PROTEASE DO-LIKE 5, CHLOROPLASTIC"/>
    <property type="match status" value="1"/>
</dbReference>
<comment type="subcellular location">
    <subcellularLocation>
        <location evidence="1">Secreted</location>
    </subcellularLocation>
</comment>
<dbReference type="Pfam" id="PF07554">
    <property type="entry name" value="FIVAR"/>
    <property type="match status" value="1"/>
</dbReference>
<evidence type="ECO:0000256" key="5">
    <source>
        <dbReference type="ARBA" id="ARBA00022825"/>
    </source>
</evidence>
<dbReference type="Gene3D" id="2.40.10.120">
    <property type="match status" value="1"/>
</dbReference>
<dbReference type="Gene3D" id="1.20.1270.90">
    <property type="entry name" value="AF1782-like"/>
    <property type="match status" value="1"/>
</dbReference>
<keyword evidence="6" id="KW-0732">Signal</keyword>
<dbReference type="SMART" id="SM00240">
    <property type="entry name" value="FHA"/>
    <property type="match status" value="1"/>
</dbReference>
<comment type="similarity">
    <text evidence="6">Belongs to the peptidase S1B family.</text>
</comment>
<dbReference type="CDD" id="cd00060">
    <property type="entry name" value="FHA"/>
    <property type="match status" value="1"/>
</dbReference>
<dbReference type="EMBL" id="DXFG01000038">
    <property type="protein sequence ID" value="HIX36609.1"/>
    <property type="molecule type" value="Genomic_DNA"/>
</dbReference>
<protein>
    <recommendedName>
        <fullName evidence="6">Serine protease</fullName>
        <ecNumber evidence="6">3.4.21.-</ecNumber>
    </recommendedName>
</protein>
<evidence type="ECO:0000256" key="3">
    <source>
        <dbReference type="ARBA" id="ARBA00022670"/>
    </source>
</evidence>
<keyword evidence="8" id="KW-0472">Membrane</keyword>
<dbReference type="GO" id="GO:0008236">
    <property type="term" value="F:serine-type peptidase activity"/>
    <property type="evidence" value="ECO:0007669"/>
    <property type="project" value="UniProtKB-KW"/>
</dbReference>
<feature type="compositionally biased region" description="Polar residues" evidence="7">
    <location>
        <begin position="419"/>
        <end position="432"/>
    </location>
</feature>
<feature type="compositionally biased region" description="Acidic residues" evidence="7">
    <location>
        <begin position="277"/>
        <end position="291"/>
    </location>
</feature>
<evidence type="ECO:0000313" key="11">
    <source>
        <dbReference type="Proteomes" id="UP000824230"/>
    </source>
</evidence>
<keyword evidence="3 6" id="KW-0645">Protease</keyword>
<proteinExistence type="inferred from homology"/>
<evidence type="ECO:0000256" key="4">
    <source>
        <dbReference type="ARBA" id="ARBA00022801"/>
    </source>
</evidence>
<feature type="region of interest" description="Disordered" evidence="7">
    <location>
        <begin position="268"/>
        <end position="295"/>
    </location>
</feature>
<dbReference type="GO" id="GO:0005576">
    <property type="term" value="C:extracellular region"/>
    <property type="evidence" value="ECO:0007669"/>
    <property type="project" value="UniProtKB-SubCell"/>
</dbReference>